<proteinExistence type="predicted"/>
<evidence type="ECO:0000313" key="2">
    <source>
        <dbReference type="EMBL" id="CAH3033356.1"/>
    </source>
</evidence>
<name>A0ABN8MQ22_9CNID</name>
<gene>
    <name evidence="2" type="ORF">PEVE_00039286</name>
</gene>
<feature type="region of interest" description="Disordered" evidence="1">
    <location>
        <begin position="339"/>
        <end position="400"/>
    </location>
</feature>
<keyword evidence="3" id="KW-1185">Reference proteome</keyword>
<evidence type="ECO:0000313" key="3">
    <source>
        <dbReference type="Proteomes" id="UP001159427"/>
    </source>
</evidence>
<protein>
    <submittedName>
        <fullName evidence="2">Uncharacterized protein</fullName>
    </submittedName>
</protein>
<dbReference type="EMBL" id="CALNXI010000690">
    <property type="protein sequence ID" value="CAH3033356.1"/>
    <property type="molecule type" value="Genomic_DNA"/>
</dbReference>
<sequence length="400" mass="44578">MAESNGSLWDKQLGPDWFPEDYLCEAGRQTHQDYLPSLSRSLSEGFRDYVVGTRDNTAHEEARKIRGTRRGKKAHVSRLVDPINRQISKRLSKETLASLKLDLEKAVSQLENINQALFELNPDDDEPEYWMEGTLAPVYDRFDNIEMYYGQRAMLEAKLVKEVDEMSVPEPLKSSKENNVDKLLSHDNSKSDAPVVQTSVVQISSPPVHQPIEIGTSPVMQLPVTTVENKVHNTTSTSNLTTVPATNCTTPKVPLTHPRTVTTVTDSVSTPAACYKLPSNPDQISTPAKQISPWRGWTVPYQALSNPEQISTPATQNSPWRGSTAPNQVPFDLKQISTPVSQNSPWRGWTVPNEAVSPRPSLPETSLQPHPRWGLMPDFPGPPPDAWIDQLDEYGVTSQP</sequence>
<dbReference type="Proteomes" id="UP001159427">
    <property type="component" value="Unassembled WGS sequence"/>
</dbReference>
<accession>A0ABN8MQ22</accession>
<reference evidence="2 3" key="1">
    <citation type="submission" date="2022-05" db="EMBL/GenBank/DDBJ databases">
        <authorList>
            <consortium name="Genoscope - CEA"/>
            <person name="William W."/>
        </authorList>
    </citation>
    <scope>NUCLEOTIDE SEQUENCE [LARGE SCALE GENOMIC DNA]</scope>
</reference>
<organism evidence="2 3">
    <name type="scientific">Porites evermanni</name>
    <dbReference type="NCBI Taxonomy" id="104178"/>
    <lineage>
        <taxon>Eukaryota</taxon>
        <taxon>Metazoa</taxon>
        <taxon>Cnidaria</taxon>
        <taxon>Anthozoa</taxon>
        <taxon>Hexacorallia</taxon>
        <taxon>Scleractinia</taxon>
        <taxon>Fungiina</taxon>
        <taxon>Poritidae</taxon>
        <taxon>Porites</taxon>
    </lineage>
</organism>
<comment type="caution">
    <text evidence="2">The sequence shown here is derived from an EMBL/GenBank/DDBJ whole genome shotgun (WGS) entry which is preliminary data.</text>
</comment>
<evidence type="ECO:0000256" key="1">
    <source>
        <dbReference type="SAM" id="MobiDB-lite"/>
    </source>
</evidence>